<accession>A0A2Y9BFK5</accession>
<feature type="domain" description="HTH marR-type" evidence="4">
    <location>
        <begin position="7"/>
        <end position="48"/>
    </location>
</feature>
<dbReference type="PROSITE" id="PS01117">
    <property type="entry name" value="HTH_MARR_1"/>
    <property type="match status" value="1"/>
</dbReference>
<evidence type="ECO:0000313" key="5">
    <source>
        <dbReference type="EMBL" id="PWJ30911.1"/>
    </source>
</evidence>
<gene>
    <name evidence="5" type="ORF">A8806_103319</name>
</gene>
<dbReference type="InterPro" id="IPR036390">
    <property type="entry name" value="WH_DNA-bd_sf"/>
</dbReference>
<reference evidence="5 6" key="1">
    <citation type="submission" date="2018-05" db="EMBL/GenBank/DDBJ databases">
        <title>The Hungate 1000. A catalogue of reference genomes from the rumen microbiome.</title>
        <authorList>
            <person name="Kelly W."/>
        </authorList>
    </citation>
    <scope>NUCLEOTIDE SEQUENCE [LARGE SCALE GENOMIC DNA]</scope>
    <source>
        <strain evidence="5 6">NLAE-zl-C242</strain>
    </source>
</reference>
<dbReference type="GO" id="GO:0003700">
    <property type="term" value="F:DNA-binding transcription factor activity"/>
    <property type="evidence" value="ECO:0007669"/>
    <property type="project" value="InterPro"/>
</dbReference>
<organism evidence="5 6">
    <name type="scientific">Faecalicatena orotica</name>
    <dbReference type="NCBI Taxonomy" id="1544"/>
    <lineage>
        <taxon>Bacteria</taxon>
        <taxon>Bacillati</taxon>
        <taxon>Bacillota</taxon>
        <taxon>Clostridia</taxon>
        <taxon>Lachnospirales</taxon>
        <taxon>Lachnospiraceae</taxon>
        <taxon>Faecalicatena</taxon>
    </lineage>
</organism>
<protein>
    <submittedName>
        <fullName evidence="5">MarR family protein</fullName>
    </submittedName>
</protein>
<evidence type="ECO:0000256" key="1">
    <source>
        <dbReference type="ARBA" id="ARBA00023015"/>
    </source>
</evidence>
<evidence type="ECO:0000259" key="4">
    <source>
        <dbReference type="Pfam" id="PF13463"/>
    </source>
</evidence>
<dbReference type="InterPro" id="IPR023187">
    <property type="entry name" value="Tscrpt_reg_MarR-type_CS"/>
</dbReference>
<dbReference type="Proteomes" id="UP000245845">
    <property type="component" value="Unassembled WGS sequence"/>
</dbReference>
<evidence type="ECO:0000256" key="3">
    <source>
        <dbReference type="ARBA" id="ARBA00023163"/>
    </source>
</evidence>
<keyword evidence="3" id="KW-0804">Transcription</keyword>
<dbReference type="Gene3D" id="1.10.10.10">
    <property type="entry name" value="Winged helix-like DNA-binding domain superfamily/Winged helix DNA-binding domain"/>
    <property type="match status" value="1"/>
</dbReference>
<keyword evidence="6" id="KW-1185">Reference proteome</keyword>
<proteinExistence type="predicted"/>
<evidence type="ECO:0000256" key="2">
    <source>
        <dbReference type="ARBA" id="ARBA00023125"/>
    </source>
</evidence>
<keyword evidence="1" id="KW-0805">Transcription regulation</keyword>
<dbReference type="Pfam" id="PF13463">
    <property type="entry name" value="HTH_27"/>
    <property type="match status" value="1"/>
</dbReference>
<dbReference type="EMBL" id="QGDL01000003">
    <property type="protein sequence ID" value="PWJ30911.1"/>
    <property type="molecule type" value="Genomic_DNA"/>
</dbReference>
<keyword evidence="2" id="KW-0238">DNA-binding</keyword>
<dbReference type="RefSeq" id="WP_242995982.1">
    <property type="nucleotide sequence ID" value="NZ_BAAACK010000004.1"/>
</dbReference>
<dbReference type="InterPro" id="IPR036388">
    <property type="entry name" value="WH-like_DNA-bd_sf"/>
</dbReference>
<comment type="caution">
    <text evidence="5">The sequence shown here is derived from an EMBL/GenBank/DDBJ whole genome shotgun (WGS) entry which is preliminary data.</text>
</comment>
<dbReference type="SUPFAM" id="SSF46785">
    <property type="entry name" value="Winged helix' DNA-binding domain"/>
    <property type="match status" value="1"/>
</dbReference>
<dbReference type="GO" id="GO:0003677">
    <property type="term" value="F:DNA binding"/>
    <property type="evidence" value="ECO:0007669"/>
    <property type="project" value="UniProtKB-KW"/>
</dbReference>
<name>A0A2Y9BFK5_9FIRM</name>
<evidence type="ECO:0000313" key="6">
    <source>
        <dbReference type="Proteomes" id="UP000245845"/>
    </source>
</evidence>
<sequence length="55" mass="6294">MYGVAQLGHFDKGTVTKGIQKLAEHGYIRVETDEADKRYRLLYTTEKAVNHRTAL</sequence>
<dbReference type="InterPro" id="IPR000835">
    <property type="entry name" value="HTH_MarR-typ"/>
</dbReference>
<dbReference type="AlphaFoldDB" id="A0A2Y9BFK5"/>